<dbReference type="AlphaFoldDB" id="A0A3G8ZKX2"/>
<gene>
    <name evidence="1" type="ORF">EIB75_07875</name>
</gene>
<dbReference type="RefSeq" id="WP_123280553.1">
    <property type="nucleotide sequence ID" value="NZ_CP034160.1"/>
</dbReference>
<dbReference type="EMBL" id="CP034160">
    <property type="protein sequence ID" value="AZI55164.1"/>
    <property type="molecule type" value="Genomic_DNA"/>
</dbReference>
<dbReference type="Proteomes" id="UP000272316">
    <property type="component" value="Chromosome"/>
</dbReference>
<protein>
    <submittedName>
        <fullName evidence="1">Uncharacterized protein</fullName>
    </submittedName>
</protein>
<sequence length="92" mass="10668">MDKQLVNDLKQIIEAFNQSLSVHLPALKNEVVTLIDCKSKDSTEIEHCLDTLLSLTIHGIGDDLFIQLLEYYKTVDEEGAMFYWNEYDDKEE</sequence>
<accession>A0A3G8ZKX2</accession>
<evidence type="ECO:0000313" key="2">
    <source>
        <dbReference type="Proteomes" id="UP000272316"/>
    </source>
</evidence>
<organism evidence="1 2">
    <name type="scientific">Epilithonimonas vandammei</name>
    <dbReference type="NCBI Taxonomy" id="2487072"/>
    <lineage>
        <taxon>Bacteria</taxon>
        <taxon>Pseudomonadati</taxon>
        <taxon>Bacteroidota</taxon>
        <taxon>Flavobacteriia</taxon>
        <taxon>Flavobacteriales</taxon>
        <taxon>Weeksellaceae</taxon>
        <taxon>Chryseobacterium group</taxon>
        <taxon>Epilithonimonas</taxon>
    </lineage>
</organism>
<proteinExistence type="predicted"/>
<evidence type="ECO:0000313" key="1">
    <source>
        <dbReference type="EMBL" id="AZI55164.1"/>
    </source>
</evidence>
<name>A0A3G8ZKX2_9FLAO</name>
<dbReference type="KEGG" id="eva:EIB75_07875"/>
<reference evidence="2" key="1">
    <citation type="submission" date="2018-11" db="EMBL/GenBank/DDBJ databases">
        <title>Proposal to divide the Flavobacteriaceae and reorganize its genera based on Amino Acid Identity values calculated from whole genome sequences.</title>
        <authorList>
            <person name="Nicholson A.C."/>
            <person name="Gulvik C.A."/>
            <person name="Whitney A.M."/>
            <person name="Sheth M."/>
            <person name="Batra D."/>
            <person name="Pryor J."/>
            <person name="Bernardet J.-F."/>
            <person name="Hugo C."/>
            <person name="Kampfer P."/>
            <person name="Newman J.D."/>
            <person name="McQuiston J.R."/>
        </authorList>
    </citation>
    <scope>NUCLEOTIDE SEQUENCE [LARGE SCALE GENOMIC DNA]</scope>
    <source>
        <strain evidence="2">H6466</strain>
    </source>
</reference>